<dbReference type="EMBL" id="JBBPBK010000006">
    <property type="protein sequence ID" value="KAK9282607.1"/>
    <property type="molecule type" value="Genomic_DNA"/>
</dbReference>
<protein>
    <submittedName>
        <fullName evidence="2">Uncharacterized protein</fullName>
    </submittedName>
</protein>
<organism evidence="2 3">
    <name type="scientific">Liquidambar formosana</name>
    <name type="common">Formosan gum</name>
    <dbReference type="NCBI Taxonomy" id="63359"/>
    <lineage>
        <taxon>Eukaryota</taxon>
        <taxon>Viridiplantae</taxon>
        <taxon>Streptophyta</taxon>
        <taxon>Embryophyta</taxon>
        <taxon>Tracheophyta</taxon>
        <taxon>Spermatophyta</taxon>
        <taxon>Magnoliopsida</taxon>
        <taxon>eudicotyledons</taxon>
        <taxon>Gunneridae</taxon>
        <taxon>Pentapetalae</taxon>
        <taxon>Saxifragales</taxon>
        <taxon>Altingiaceae</taxon>
        <taxon>Liquidambar</taxon>
    </lineage>
</organism>
<accession>A0AAP0WXP6</accession>
<feature type="region of interest" description="Disordered" evidence="1">
    <location>
        <begin position="34"/>
        <end position="54"/>
    </location>
</feature>
<keyword evidence="3" id="KW-1185">Reference proteome</keyword>
<sequence>MSRSPSTTWQAVETAPPRLIRIERRPSLEKRLETIEEESEGGHKDSCNAKPLAFNSSSKVDFSKQFPSLVAGSR</sequence>
<proteinExistence type="predicted"/>
<evidence type="ECO:0000313" key="3">
    <source>
        <dbReference type="Proteomes" id="UP001415857"/>
    </source>
</evidence>
<gene>
    <name evidence="2" type="ORF">L1049_010825</name>
</gene>
<dbReference type="AlphaFoldDB" id="A0AAP0WXP6"/>
<evidence type="ECO:0000256" key="1">
    <source>
        <dbReference type="SAM" id="MobiDB-lite"/>
    </source>
</evidence>
<comment type="caution">
    <text evidence="2">The sequence shown here is derived from an EMBL/GenBank/DDBJ whole genome shotgun (WGS) entry which is preliminary data.</text>
</comment>
<dbReference type="Proteomes" id="UP001415857">
    <property type="component" value="Unassembled WGS sequence"/>
</dbReference>
<feature type="compositionally biased region" description="Basic and acidic residues" evidence="1">
    <location>
        <begin position="34"/>
        <end position="47"/>
    </location>
</feature>
<evidence type="ECO:0000313" key="2">
    <source>
        <dbReference type="EMBL" id="KAK9282607.1"/>
    </source>
</evidence>
<name>A0AAP0WXP6_LIQFO</name>
<reference evidence="2 3" key="1">
    <citation type="journal article" date="2024" name="Plant J.">
        <title>Genome sequences and population genomics reveal climatic adaptation and genomic divergence between two closely related sweetgum species.</title>
        <authorList>
            <person name="Xu W.Q."/>
            <person name="Ren C.Q."/>
            <person name="Zhang X.Y."/>
            <person name="Comes H.P."/>
            <person name="Liu X.H."/>
            <person name="Li Y.G."/>
            <person name="Kettle C.J."/>
            <person name="Jalonen R."/>
            <person name="Gaisberger H."/>
            <person name="Ma Y.Z."/>
            <person name="Qiu Y.X."/>
        </authorList>
    </citation>
    <scope>NUCLEOTIDE SEQUENCE [LARGE SCALE GENOMIC DNA]</scope>
    <source>
        <strain evidence="2">Hangzhou</strain>
    </source>
</reference>